<accession>A0A6B3R389</accession>
<sequence>MDANTAYQVAKALPREGQERLFEMLKKDLYSCDLKKKKRRNVLTEEDAIEYLLNKVFNKKAH</sequence>
<evidence type="ECO:0000313" key="1">
    <source>
        <dbReference type="EMBL" id="NEV94842.1"/>
    </source>
</evidence>
<comment type="caution">
    <text evidence="1">The sequence shown here is derived from an EMBL/GenBank/DDBJ whole genome shotgun (WGS) entry which is preliminary data.</text>
</comment>
<dbReference type="RefSeq" id="WP_164005533.1">
    <property type="nucleotide sequence ID" value="NZ_JAAIKD010000006.1"/>
</dbReference>
<keyword evidence="2" id="KW-1185">Reference proteome</keyword>
<reference evidence="1 2" key="1">
    <citation type="submission" date="2020-02" db="EMBL/GenBank/DDBJ databases">
        <title>Flavobacteriaceae Psychroflexus bacterium YR1-1, complete genome.</title>
        <authorList>
            <person name="Li Y."/>
            <person name="Wu S."/>
        </authorList>
    </citation>
    <scope>NUCLEOTIDE SEQUENCE [LARGE SCALE GENOMIC DNA]</scope>
    <source>
        <strain evidence="1 2">YR1-1</strain>
    </source>
</reference>
<name>A0A6B3R389_9FLAO</name>
<gene>
    <name evidence="1" type="ORF">G3567_11870</name>
</gene>
<proteinExistence type="predicted"/>
<organism evidence="1 2">
    <name type="scientific">Psychroflexus aurantiacus</name>
    <dbReference type="NCBI Taxonomy" id="2709310"/>
    <lineage>
        <taxon>Bacteria</taxon>
        <taxon>Pseudomonadati</taxon>
        <taxon>Bacteroidota</taxon>
        <taxon>Flavobacteriia</taxon>
        <taxon>Flavobacteriales</taxon>
        <taxon>Flavobacteriaceae</taxon>
        <taxon>Psychroflexus</taxon>
    </lineage>
</organism>
<evidence type="ECO:0000313" key="2">
    <source>
        <dbReference type="Proteomes" id="UP000478505"/>
    </source>
</evidence>
<dbReference type="EMBL" id="JAAIKD010000006">
    <property type="protein sequence ID" value="NEV94842.1"/>
    <property type="molecule type" value="Genomic_DNA"/>
</dbReference>
<dbReference type="Proteomes" id="UP000478505">
    <property type="component" value="Unassembled WGS sequence"/>
</dbReference>
<dbReference type="AlphaFoldDB" id="A0A6B3R389"/>
<protein>
    <submittedName>
        <fullName evidence="1">Uncharacterized protein</fullName>
    </submittedName>
</protein>